<reference evidence="2" key="1">
    <citation type="submission" date="2016-11" db="UniProtKB">
        <authorList>
            <consortium name="WormBaseParasite"/>
        </authorList>
    </citation>
    <scope>IDENTIFICATION</scope>
    <source>
        <strain evidence="2">KR3021</strain>
    </source>
</reference>
<protein>
    <submittedName>
        <fullName evidence="2">Uncharacterized protein</fullName>
    </submittedName>
</protein>
<evidence type="ECO:0000313" key="1">
    <source>
        <dbReference type="Proteomes" id="UP000095286"/>
    </source>
</evidence>
<name>A0AC35U0V6_9BILA</name>
<evidence type="ECO:0000313" key="2">
    <source>
        <dbReference type="WBParaSite" id="RSKR_0000622350.1"/>
    </source>
</evidence>
<sequence length="189" mass="21293">MCTDIPQNQTSIEATTPSNKSSRWRNLLNSLKLIKFTNNSYYQLPCLKIDATSAGKGCCYLFQGGIIAFSLIIITGNLIFSNDTASFEPFTKTFTTYDELAEYWLSPYWTVRACVSAIGGTSYFIALKYQSTNLTGVMISISFAELYIVSFCSFVVFMDVMVVLWLNPQYFIDPFGMDGRGLFNQDFVV</sequence>
<dbReference type="WBParaSite" id="RSKR_0000622350.1">
    <property type="protein sequence ID" value="RSKR_0000622350.1"/>
    <property type="gene ID" value="RSKR_0000622350"/>
</dbReference>
<dbReference type="Proteomes" id="UP000095286">
    <property type="component" value="Unplaced"/>
</dbReference>
<proteinExistence type="predicted"/>
<organism evidence="1 2">
    <name type="scientific">Rhabditophanes sp. KR3021</name>
    <dbReference type="NCBI Taxonomy" id="114890"/>
    <lineage>
        <taxon>Eukaryota</taxon>
        <taxon>Metazoa</taxon>
        <taxon>Ecdysozoa</taxon>
        <taxon>Nematoda</taxon>
        <taxon>Chromadorea</taxon>
        <taxon>Rhabditida</taxon>
        <taxon>Tylenchina</taxon>
        <taxon>Panagrolaimomorpha</taxon>
        <taxon>Strongyloidoidea</taxon>
        <taxon>Alloionematidae</taxon>
        <taxon>Rhabditophanes</taxon>
    </lineage>
</organism>
<accession>A0AC35U0V6</accession>